<accession>A0A2A5AMC7</accession>
<comment type="caution">
    <text evidence="1">The sequence shown here is derived from an EMBL/GenBank/DDBJ whole genome shotgun (WGS) entry which is preliminary data.</text>
</comment>
<reference evidence="2" key="1">
    <citation type="submission" date="2017-08" db="EMBL/GenBank/DDBJ databases">
        <title>A dynamic microbial community with high functional redundancy inhabits the cold, oxic subseafloor aquifer.</title>
        <authorList>
            <person name="Tully B.J."/>
            <person name="Wheat C.G."/>
            <person name="Glazer B.T."/>
            <person name="Huber J.A."/>
        </authorList>
    </citation>
    <scope>NUCLEOTIDE SEQUENCE [LARGE SCALE GENOMIC DNA]</scope>
</reference>
<dbReference type="AlphaFoldDB" id="A0A2A5AMC7"/>
<protein>
    <submittedName>
        <fullName evidence="1">Uncharacterized protein</fullName>
    </submittedName>
</protein>
<evidence type="ECO:0000313" key="2">
    <source>
        <dbReference type="Proteomes" id="UP000218327"/>
    </source>
</evidence>
<dbReference type="EMBL" id="NVVJ01000080">
    <property type="protein sequence ID" value="PCJ20270.1"/>
    <property type="molecule type" value="Genomic_DNA"/>
</dbReference>
<organism evidence="1 2">
    <name type="scientific">SAR86 cluster bacterium</name>
    <dbReference type="NCBI Taxonomy" id="2030880"/>
    <lineage>
        <taxon>Bacteria</taxon>
        <taxon>Pseudomonadati</taxon>
        <taxon>Pseudomonadota</taxon>
        <taxon>Gammaproteobacteria</taxon>
        <taxon>SAR86 cluster</taxon>
    </lineage>
</organism>
<proteinExistence type="predicted"/>
<name>A0A2A5AMC7_9GAMM</name>
<gene>
    <name evidence="1" type="ORF">COA96_15885</name>
</gene>
<evidence type="ECO:0000313" key="1">
    <source>
        <dbReference type="EMBL" id="PCJ20270.1"/>
    </source>
</evidence>
<dbReference type="Proteomes" id="UP000218327">
    <property type="component" value="Unassembled WGS sequence"/>
</dbReference>
<sequence length="103" mass="11840">MAGIAEIFLSPLQGLLNTLQSERHYKDKNFDEALLAIKVALLQTKNILSLAGLKETEIRNMNLLSYGVKHPLKLEGRKFFLLMYLVKNRVIGKIKRFGKKIKR</sequence>